<accession>A0ABR7Z1N4</accession>
<feature type="domain" description="ABM" evidence="2">
    <location>
        <begin position="249"/>
        <end position="318"/>
    </location>
</feature>
<dbReference type="EMBL" id="JAAOCA010000012">
    <property type="protein sequence ID" value="MBD1599226.1"/>
    <property type="molecule type" value="Genomic_DNA"/>
</dbReference>
<proteinExistence type="predicted"/>
<dbReference type="PANTHER" id="PTHR37811">
    <property type="entry name" value="BLL5343 PROTEIN"/>
    <property type="match status" value="1"/>
</dbReference>
<name>A0ABR7Z1N4_9PSED</name>
<sequence>MYERLPLRIGLVGDYSPDIAAHRAIPLALDGAAAVLGVAVAMTWLPTTELRDIPAASFDALWVTPGSPYRDTDAVLAIIGQARTEGIPLLGTCAGFQHGVLEFARSVLGQADAAHGEIHPHAANPVITPLACALIEQRLPLRLAPGSHCAGAHASLSVEGRFRCHYEMAPGFEAQLAGTGLQPIAWDADGQVRGLELAGHPFYVLALFQPERTALDGHVPPLAVALLRAAQHRALPRPMLAPTPAVPYYAVVFSSLRTPVEQGYAAMATRMLALAAGQAGFLGAESARGDDGLGITVSYWESLQAIAAWREHAEHSGARHLGKAQWYARFNVRVARVERTQQWPPQPV</sequence>
<feature type="domain" description="Glutamine amidotransferase" evidence="1">
    <location>
        <begin position="33"/>
        <end position="118"/>
    </location>
</feature>
<dbReference type="InterPro" id="IPR052936">
    <property type="entry name" value="Jasmonate_Hydroxylase-like"/>
</dbReference>
<evidence type="ECO:0000313" key="4">
    <source>
        <dbReference type="Proteomes" id="UP000805841"/>
    </source>
</evidence>
<keyword evidence="4" id="KW-1185">Reference proteome</keyword>
<gene>
    <name evidence="3" type="ORF">HAQ05_11000</name>
</gene>
<dbReference type="PANTHER" id="PTHR37811:SF2">
    <property type="entry name" value="ABM DOMAIN-CONTAINING PROTEIN"/>
    <property type="match status" value="1"/>
</dbReference>
<protein>
    <recommendedName>
        <fullName evidence="5">CTP synthase (glutamine hydrolyzing)</fullName>
    </recommendedName>
</protein>
<dbReference type="Pfam" id="PF00117">
    <property type="entry name" value="GATase"/>
    <property type="match status" value="1"/>
</dbReference>
<dbReference type="Proteomes" id="UP000805841">
    <property type="component" value="Unassembled WGS sequence"/>
</dbReference>
<reference evidence="3 4" key="1">
    <citation type="journal article" date="2020" name="Insects">
        <title>Bacteria Belonging to Pseudomonas typographi sp. nov. from the Bark Beetle Ips typographus Have Genomic Potential to Aid in the Host Ecology.</title>
        <authorList>
            <person name="Peral-Aranega E."/>
            <person name="Saati-Santamaria Z."/>
            <person name="Kolarik M."/>
            <person name="Rivas R."/>
            <person name="Garcia-Fraile P."/>
        </authorList>
    </citation>
    <scope>NUCLEOTIDE SEQUENCE [LARGE SCALE GENOMIC DNA]</scope>
    <source>
        <strain evidence="3 4">CA3A</strain>
    </source>
</reference>
<evidence type="ECO:0008006" key="5">
    <source>
        <dbReference type="Google" id="ProtNLM"/>
    </source>
</evidence>
<dbReference type="NCBIfam" id="NF004836">
    <property type="entry name" value="PRK06186.1"/>
    <property type="match status" value="1"/>
</dbReference>
<dbReference type="Pfam" id="PF03992">
    <property type="entry name" value="ABM"/>
    <property type="match status" value="1"/>
</dbReference>
<dbReference type="InterPro" id="IPR011008">
    <property type="entry name" value="Dimeric_a/b-barrel"/>
</dbReference>
<dbReference type="SUPFAM" id="SSF52317">
    <property type="entry name" value="Class I glutamine amidotransferase-like"/>
    <property type="match status" value="1"/>
</dbReference>
<dbReference type="SUPFAM" id="SSF54909">
    <property type="entry name" value="Dimeric alpha+beta barrel"/>
    <property type="match status" value="1"/>
</dbReference>
<dbReference type="InterPro" id="IPR007138">
    <property type="entry name" value="ABM_dom"/>
</dbReference>
<dbReference type="RefSeq" id="WP_190420340.1">
    <property type="nucleotide sequence ID" value="NZ_JAAOCA010000012.1"/>
</dbReference>
<organism evidence="3 4">
    <name type="scientific">Pseudomonas typographi</name>
    <dbReference type="NCBI Taxonomy" id="2715964"/>
    <lineage>
        <taxon>Bacteria</taxon>
        <taxon>Pseudomonadati</taxon>
        <taxon>Pseudomonadota</taxon>
        <taxon>Gammaproteobacteria</taxon>
        <taxon>Pseudomonadales</taxon>
        <taxon>Pseudomonadaceae</taxon>
        <taxon>Pseudomonas</taxon>
    </lineage>
</organism>
<evidence type="ECO:0000313" key="3">
    <source>
        <dbReference type="EMBL" id="MBD1599226.1"/>
    </source>
</evidence>
<dbReference type="InterPro" id="IPR029062">
    <property type="entry name" value="Class_I_gatase-like"/>
</dbReference>
<evidence type="ECO:0000259" key="1">
    <source>
        <dbReference type="Pfam" id="PF00117"/>
    </source>
</evidence>
<dbReference type="Gene3D" id="3.30.70.100">
    <property type="match status" value="1"/>
</dbReference>
<comment type="caution">
    <text evidence="3">The sequence shown here is derived from an EMBL/GenBank/DDBJ whole genome shotgun (WGS) entry which is preliminary data.</text>
</comment>
<evidence type="ECO:0000259" key="2">
    <source>
        <dbReference type="Pfam" id="PF03992"/>
    </source>
</evidence>
<dbReference type="Gene3D" id="3.40.50.880">
    <property type="match status" value="1"/>
</dbReference>
<dbReference type="InterPro" id="IPR017926">
    <property type="entry name" value="GATASE"/>
</dbReference>